<evidence type="ECO:0000256" key="4">
    <source>
        <dbReference type="ARBA" id="ARBA00022679"/>
    </source>
</evidence>
<dbReference type="AlphaFoldDB" id="A0A090M4B5"/>
<reference evidence="11 12" key="2">
    <citation type="journal article" date="2014" name="BMC Genomics">
        <title>An improved genome of the model marine alga Ostreococcus tauri unfolds by assessing Illumina de novo assemblies.</title>
        <authorList>
            <person name="Blanc-Mathieu R."/>
            <person name="Verhelst B."/>
            <person name="Derelle E."/>
            <person name="Rombauts S."/>
            <person name="Bouget F.Y."/>
            <person name="Carre I."/>
            <person name="Chateau A."/>
            <person name="Eyre-Walker A."/>
            <person name="Grimsley N."/>
            <person name="Moreau H."/>
            <person name="Piegu B."/>
            <person name="Rivals E."/>
            <person name="Schackwitz W."/>
            <person name="Van de Peer Y."/>
            <person name="Piganeau G."/>
        </authorList>
    </citation>
    <scope>NUCLEOTIDE SEQUENCE [LARGE SCALE GENOMIC DNA]</scope>
    <source>
        <strain evidence="12">OTTH 0595 / CCAP 157/2 / RCC745</strain>
    </source>
</reference>
<comment type="subcellular location">
    <subcellularLocation>
        <location evidence="10">Endomembrane system</location>
        <topology evidence="10">Single-pass membrane protein</topology>
    </subcellularLocation>
    <subcellularLocation>
        <location evidence="1">Golgi apparatus membrane</location>
    </subcellularLocation>
    <subcellularLocation>
        <location evidence="2">Membrane</location>
        <topology evidence="2">Single-pass type II membrane protein</topology>
    </subcellularLocation>
</comment>
<keyword evidence="9" id="KW-0472">Membrane</keyword>
<evidence type="ECO:0000313" key="11">
    <source>
        <dbReference type="EMBL" id="CEF96814.1"/>
    </source>
</evidence>
<dbReference type="GeneID" id="9834937"/>
<sequence>MSYTAAHKYAPKFAVDCTVECSFRPELRVHHLVNGSTRAVHVYARLDTPSASSSRTDIQRLVRGVLSSAIRPAVHVRMPNGRKRIDNDFVARGIRLAMHDIARLRERIDMYMSTVPKFTNPNTLPRLFNGRGIVIVGSSSNVKYSTGYWIAIHSIRRAGCRLPIEVWFPRGEIPTILQTEELRKLGATVRTLKPTKFHSRFSMKLLSVAMSDFDEILFMDSDNIALRDVSELFDSISFMSTGALLWQDFWVASVAPDFHEILPPSPELAFNGTHESGQFIVQKSRIWRALCLALFFNAHASSIFSPLASNYMGWGDKEFLFIALAATQTPFSRVEHLPHHIGVDVQARRSVYGNAMLQFDEHGGPMFLHANIGKIVADDVPANFTRYNRRWTTQDDGNTVKDVRELLQNATGEADFERWLHGVLVDVRFGVLNDSRRHRRNIRLRAQRRWYLDPSVVLARAPLLEGMFLDDHPGRRVRRVG</sequence>
<dbReference type="InterPro" id="IPR029044">
    <property type="entry name" value="Nucleotide-diphossugar_trans"/>
</dbReference>
<evidence type="ECO:0000256" key="9">
    <source>
        <dbReference type="ARBA" id="ARBA00023136"/>
    </source>
</evidence>
<dbReference type="Gene3D" id="3.90.550.10">
    <property type="entry name" value="Spore Coat Polysaccharide Biosynthesis Protein SpsA, Chain A"/>
    <property type="match status" value="1"/>
</dbReference>
<keyword evidence="5" id="KW-0812">Transmembrane</keyword>
<dbReference type="SUPFAM" id="SSF53448">
    <property type="entry name" value="Nucleotide-diphospho-sugar transferases"/>
    <property type="match status" value="1"/>
</dbReference>
<proteinExistence type="inferred from homology"/>
<dbReference type="RefSeq" id="XP_022838310.1">
    <property type="nucleotide sequence ID" value="XM_022985433.1"/>
</dbReference>
<evidence type="ECO:0000256" key="7">
    <source>
        <dbReference type="ARBA" id="ARBA00022989"/>
    </source>
</evidence>
<gene>
    <name evidence="11" type="ORF">OT_ostta01g04910</name>
</gene>
<organism evidence="11 12">
    <name type="scientific">Ostreococcus tauri</name>
    <name type="common">Marine green alga</name>
    <dbReference type="NCBI Taxonomy" id="70448"/>
    <lineage>
        <taxon>Eukaryota</taxon>
        <taxon>Viridiplantae</taxon>
        <taxon>Chlorophyta</taxon>
        <taxon>Mamiellophyceae</taxon>
        <taxon>Mamiellales</taxon>
        <taxon>Bathycoccaceae</taxon>
        <taxon>Ostreococcus</taxon>
    </lineage>
</organism>
<comment type="caution">
    <text evidence="11">The sequence shown here is derived from an EMBL/GenBank/DDBJ whole genome shotgun (WGS) entry which is preliminary data.</text>
</comment>
<accession>A0A090M4B5</accession>
<dbReference type="KEGG" id="ota:OT_ostta01g04910"/>
<evidence type="ECO:0000313" key="12">
    <source>
        <dbReference type="Proteomes" id="UP000009170"/>
    </source>
</evidence>
<dbReference type="Pfam" id="PF11051">
    <property type="entry name" value="Mannosyl_trans3"/>
    <property type="match status" value="2"/>
</dbReference>
<dbReference type="STRING" id="70448.A0A090M4B5"/>
<evidence type="ECO:0000256" key="3">
    <source>
        <dbReference type="ARBA" id="ARBA00009105"/>
    </source>
</evidence>
<evidence type="ECO:0000256" key="5">
    <source>
        <dbReference type="ARBA" id="ARBA00022692"/>
    </source>
</evidence>
<dbReference type="GO" id="GO:0000139">
    <property type="term" value="C:Golgi membrane"/>
    <property type="evidence" value="ECO:0007669"/>
    <property type="project" value="UniProtKB-SubCell"/>
</dbReference>
<evidence type="ECO:0000256" key="10">
    <source>
        <dbReference type="ARBA" id="ARBA00037847"/>
    </source>
</evidence>
<evidence type="ECO:0000256" key="8">
    <source>
        <dbReference type="ARBA" id="ARBA00023034"/>
    </source>
</evidence>
<protein>
    <submittedName>
        <fullName evidence="11">Alpha-mannosyltransferase</fullName>
    </submittedName>
</protein>
<dbReference type="Proteomes" id="UP000009170">
    <property type="component" value="Unassembled WGS sequence"/>
</dbReference>
<keyword evidence="8" id="KW-0333">Golgi apparatus</keyword>
<dbReference type="GO" id="GO:0046354">
    <property type="term" value="P:mannan biosynthetic process"/>
    <property type="evidence" value="ECO:0007669"/>
    <property type="project" value="TreeGrafter"/>
</dbReference>
<dbReference type="GO" id="GO:0000026">
    <property type="term" value="F:alpha-1,2-mannosyltransferase activity"/>
    <property type="evidence" value="ECO:0007669"/>
    <property type="project" value="TreeGrafter"/>
</dbReference>
<evidence type="ECO:0000256" key="2">
    <source>
        <dbReference type="ARBA" id="ARBA00004606"/>
    </source>
</evidence>
<keyword evidence="7" id="KW-1133">Transmembrane helix</keyword>
<keyword evidence="12" id="KW-1185">Reference proteome</keyword>
<dbReference type="PANTHER" id="PTHR31646">
    <property type="entry name" value="ALPHA-1,2-MANNOSYLTRANSFERASE MNN2"/>
    <property type="match status" value="1"/>
</dbReference>
<name>A0A090M4B5_OSTTA</name>
<reference evidence="12" key="1">
    <citation type="journal article" date="2006" name="Proc. Natl. Acad. Sci. U.S.A.">
        <title>Genome analysis of the smallest free-living eukaryote Ostreococcus tauri unveils many unique features.</title>
        <authorList>
            <person name="Derelle E."/>
            <person name="Ferraz C."/>
            <person name="Rombauts S."/>
            <person name="Rouze P."/>
            <person name="Worden A.Z."/>
            <person name="Robbens S."/>
            <person name="Partensky F."/>
            <person name="Degroeve S."/>
            <person name="Echeynie S."/>
            <person name="Cooke R."/>
            <person name="Saeys Y."/>
            <person name="Wuyts J."/>
            <person name="Jabbari K."/>
            <person name="Bowler C."/>
            <person name="Panaud O."/>
            <person name="Piegu B."/>
            <person name="Ball S.G."/>
            <person name="Ral J.-P."/>
            <person name="Bouget F.-Y."/>
            <person name="Piganeau G."/>
            <person name="De Baets B."/>
            <person name="Picard A."/>
            <person name="Delseny M."/>
            <person name="Demaille J."/>
            <person name="Van de Peer Y."/>
            <person name="Moreau H."/>
        </authorList>
    </citation>
    <scope>NUCLEOTIDE SEQUENCE [LARGE SCALE GENOMIC DNA]</scope>
    <source>
        <strain evidence="12">OTTH 0595 / CCAP 157/2 / RCC745</strain>
    </source>
</reference>
<dbReference type="OrthoDB" id="567749at2759"/>
<keyword evidence="6" id="KW-0735">Signal-anchor</keyword>
<evidence type="ECO:0000256" key="6">
    <source>
        <dbReference type="ARBA" id="ARBA00022968"/>
    </source>
</evidence>
<evidence type="ECO:0000256" key="1">
    <source>
        <dbReference type="ARBA" id="ARBA00004394"/>
    </source>
</evidence>
<dbReference type="InterPro" id="IPR022751">
    <property type="entry name" value="Alpha_mannosyltransferase"/>
</dbReference>
<comment type="similarity">
    <text evidence="3">Belongs to the MNN1/MNT family.</text>
</comment>
<dbReference type="InParanoid" id="A0A090M4B5"/>
<keyword evidence="4" id="KW-0808">Transferase</keyword>
<dbReference type="PANTHER" id="PTHR31646:SF1">
    <property type="entry name" value="ALPHA-1,2-MANNOSYLTRANSFERASE MNN2"/>
    <property type="match status" value="1"/>
</dbReference>
<dbReference type="EMBL" id="CAID01000001">
    <property type="protein sequence ID" value="CEF96814.1"/>
    <property type="molecule type" value="Genomic_DNA"/>
</dbReference>